<feature type="domain" description="tRNA-guanine(15) transglycosylase-like" evidence="1">
    <location>
        <begin position="192"/>
        <end position="401"/>
    </location>
</feature>
<reference evidence="2 3" key="1">
    <citation type="submission" date="2016-07" db="EMBL/GenBank/DDBJ databases">
        <title>Draft genome of the white-rot fungus Obba rivulosa 3A-2.</title>
        <authorList>
            <consortium name="DOE Joint Genome Institute"/>
            <person name="Miettinen O."/>
            <person name="Riley R."/>
            <person name="Acob R."/>
            <person name="Barry K."/>
            <person name="Cullen D."/>
            <person name="De Vries R."/>
            <person name="Hainaut M."/>
            <person name="Hatakka A."/>
            <person name="Henrissat B."/>
            <person name="Hilden K."/>
            <person name="Kuo R."/>
            <person name="Labutti K."/>
            <person name="Lipzen A."/>
            <person name="Makela M.R."/>
            <person name="Sandor L."/>
            <person name="Spatafora J.W."/>
            <person name="Grigoriev I.V."/>
            <person name="Hibbett D.S."/>
        </authorList>
    </citation>
    <scope>NUCLEOTIDE SEQUENCE [LARGE SCALE GENOMIC DNA]</scope>
    <source>
        <strain evidence="2 3">3A-2</strain>
    </source>
</reference>
<name>A0A8E2ATT1_9APHY</name>
<dbReference type="Proteomes" id="UP000250043">
    <property type="component" value="Unassembled WGS sequence"/>
</dbReference>
<evidence type="ECO:0000259" key="1">
    <source>
        <dbReference type="Pfam" id="PF01702"/>
    </source>
</evidence>
<evidence type="ECO:0000313" key="2">
    <source>
        <dbReference type="EMBL" id="OCH90828.1"/>
    </source>
</evidence>
<dbReference type="InterPro" id="IPR036511">
    <property type="entry name" value="TGT-like_sf"/>
</dbReference>
<dbReference type="SUPFAM" id="SSF51713">
    <property type="entry name" value="tRNA-guanine transglycosylase"/>
    <property type="match status" value="1"/>
</dbReference>
<protein>
    <submittedName>
        <fullName evidence="2">tRNA-guanine transglycosylase</fullName>
    </submittedName>
</protein>
<sequence>MSARDPFDGREMPANGKSHVCVYCVRGVRKLSPASWNEYTATCNPDYAITLSDTPFTASPHSQKRLTKSLERSAAWLADSLKAALTKFAASSDGLPPTGYPSLLVHMAGVSDPQARRAFAESLVEPLETVDRDRLEPLNTLDEGVAGYVFDLVPIRMALSARCPADVLADPSDLLVTNPEPAPTGAGDVRHSRDFVGLLQASLQPLPAEKPRTVNSTRSPHEMLQLILDVGIDLFDAHWAQRAADIGIALDFKFPVSDAPTDDNHNDASSAPRIRANGKQDIGHNLYNSSYAHDHSRLASAFLDAASAQATSIPPTDSSICKCAACSPRRPSAHISHSAVDAMPAQPSRSASDNILPPYTRSYIHHLLHTHEMSSHALLVMHNLAVLDAFFAGVRAVLARTDGQAELRHEAEKFMERYDETMVVFDEAKVEWREVELARGKGRLAREKAKQHESTIGTAVDLEQADS</sequence>
<keyword evidence="3" id="KW-1185">Reference proteome</keyword>
<gene>
    <name evidence="2" type="ORF">OBBRIDRAFT_803726</name>
</gene>
<dbReference type="InterPro" id="IPR002616">
    <property type="entry name" value="tRNA_ribo_trans-like"/>
</dbReference>
<proteinExistence type="predicted"/>
<dbReference type="Pfam" id="PF01702">
    <property type="entry name" value="TGT"/>
    <property type="match status" value="1"/>
</dbReference>
<dbReference type="InterPro" id="IPR050852">
    <property type="entry name" value="Queuine_tRNA-ribosyltrfase"/>
</dbReference>
<dbReference type="PANTHER" id="PTHR46064">
    <property type="entry name" value="QUEUINE TRNA-RIBOSYLTRANSFERASE ACCESSORY SUBUNIT 2"/>
    <property type="match status" value="1"/>
</dbReference>
<accession>A0A8E2ATT1</accession>
<dbReference type="GO" id="GO:0006400">
    <property type="term" value="P:tRNA modification"/>
    <property type="evidence" value="ECO:0007669"/>
    <property type="project" value="InterPro"/>
</dbReference>
<dbReference type="PANTHER" id="PTHR46064:SF1">
    <property type="entry name" value="QUEUINE TRNA-RIBOSYLTRANSFERASE ACCESSORY SUBUNIT 2"/>
    <property type="match status" value="1"/>
</dbReference>
<dbReference type="OrthoDB" id="27601at2759"/>
<dbReference type="Gene3D" id="3.20.20.105">
    <property type="entry name" value="Queuine tRNA-ribosyltransferase-like"/>
    <property type="match status" value="1"/>
</dbReference>
<evidence type="ECO:0000313" key="3">
    <source>
        <dbReference type="Proteomes" id="UP000250043"/>
    </source>
</evidence>
<organism evidence="2 3">
    <name type="scientific">Obba rivulosa</name>
    <dbReference type="NCBI Taxonomy" id="1052685"/>
    <lineage>
        <taxon>Eukaryota</taxon>
        <taxon>Fungi</taxon>
        <taxon>Dikarya</taxon>
        <taxon>Basidiomycota</taxon>
        <taxon>Agaricomycotina</taxon>
        <taxon>Agaricomycetes</taxon>
        <taxon>Polyporales</taxon>
        <taxon>Gelatoporiaceae</taxon>
        <taxon>Obba</taxon>
    </lineage>
</organism>
<dbReference type="EMBL" id="KV722397">
    <property type="protein sequence ID" value="OCH90828.1"/>
    <property type="molecule type" value="Genomic_DNA"/>
</dbReference>
<dbReference type="AlphaFoldDB" id="A0A8E2ATT1"/>